<proteinExistence type="predicted"/>
<name>A0ABX6V224_9GAMM</name>
<dbReference type="RefSeq" id="WP_195873202.1">
    <property type="nucleotide sequence ID" value="NZ_CP045503.2"/>
</dbReference>
<accession>A0ABX6V224</accession>
<organism evidence="1 2">
    <name type="scientific">Shewanella eurypsychrophilus</name>
    <dbReference type="NCBI Taxonomy" id="2593656"/>
    <lineage>
        <taxon>Bacteria</taxon>
        <taxon>Pseudomonadati</taxon>
        <taxon>Pseudomonadota</taxon>
        <taxon>Gammaproteobacteria</taxon>
        <taxon>Alteromonadales</taxon>
        <taxon>Shewanellaceae</taxon>
        <taxon>Shewanella</taxon>
    </lineage>
</organism>
<sequence>MPVTSIDDFFKPAVKAEDCTYKNVRDLNTQPYPMAREKCLRLWEKFKPYADSKFLSQLQKHFGGGCWEMLLTKKILEQGLTISSKDDGPDICTTIQNKNVFIEAICTKRGEQHNQVNALPPSDKLQSLKEDPISLRLTSAFRTKNDAFKKYLNEGIVTLNDILIIAINAGDVPDGHIENSQCPRMVQLAYAIGDAIFIYNDESSEVVSSYQRREQMINAKGSPINTNLFLDTDNSHISAILYTSENIFNSKEYYLVLNPNAKVPLPAGSIHGVREFNLNTHEDILNWKDN</sequence>
<dbReference type="EMBL" id="CP045503">
    <property type="protein sequence ID" value="QPG56577.1"/>
    <property type="molecule type" value="Genomic_DNA"/>
</dbReference>
<evidence type="ECO:0000313" key="1">
    <source>
        <dbReference type="EMBL" id="QPG56577.1"/>
    </source>
</evidence>
<gene>
    <name evidence="1" type="ORF">FM038_003405</name>
</gene>
<keyword evidence="2" id="KW-1185">Reference proteome</keyword>
<dbReference type="Proteomes" id="UP000316416">
    <property type="component" value="Chromosome"/>
</dbReference>
<reference evidence="1" key="1">
    <citation type="submission" date="2021-07" db="EMBL/GenBank/DDBJ databases">
        <title>Shewanella sp. YLB-07 whole genome sequence.</title>
        <authorList>
            <person name="Yu L."/>
        </authorList>
    </citation>
    <scope>NUCLEOTIDE SEQUENCE</scope>
    <source>
        <strain evidence="1">YLB-08</strain>
    </source>
</reference>
<evidence type="ECO:0000313" key="2">
    <source>
        <dbReference type="Proteomes" id="UP000316416"/>
    </source>
</evidence>
<protein>
    <submittedName>
        <fullName evidence="1">Uncharacterized protein</fullName>
    </submittedName>
</protein>